<dbReference type="InterPro" id="IPR038050">
    <property type="entry name" value="Neuro_actylchol_rec"/>
</dbReference>
<feature type="transmembrane region" description="Helical" evidence="19">
    <location>
        <begin position="254"/>
        <end position="277"/>
    </location>
</feature>
<keyword evidence="7" id="KW-0770">Synapse</keyword>
<evidence type="ECO:0000313" key="22">
    <source>
        <dbReference type="Proteomes" id="UP001318040"/>
    </source>
</evidence>
<dbReference type="InterPro" id="IPR018000">
    <property type="entry name" value="Neurotransmitter_ion_chnl_CS"/>
</dbReference>
<evidence type="ECO:0000256" key="2">
    <source>
        <dbReference type="ARBA" id="ARBA00022448"/>
    </source>
</evidence>
<dbReference type="InterPro" id="IPR006029">
    <property type="entry name" value="Neurotrans-gated_channel_TM"/>
</dbReference>
<dbReference type="GO" id="GO:0004888">
    <property type="term" value="F:transmembrane signaling receptor activity"/>
    <property type="evidence" value="ECO:0007669"/>
    <property type="project" value="InterPro"/>
</dbReference>
<comment type="subcellular location">
    <subcellularLocation>
        <location evidence="16">Postsynaptic cell membrane</location>
        <topology evidence="16">Multi-pass membrane protein</topology>
    </subcellularLocation>
</comment>
<dbReference type="CTD" id="1144"/>
<evidence type="ECO:0000313" key="23">
    <source>
        <dbReference type="RefSeq" id="XP_032813844.1"/>
    </source>
</evidence>
<evidence type="ECO:0000256" key="16">
    <source>
        <dbReference type="ARBA" id="ARBA00034104"/>
    </source>
</evidence>
<dbReference type="InterPro" id="IPR036719">
    <property type="entry name" value="Neuro-gated_channel_TM_sf"/>
</dbReference>
<feature type="transmembrane region" description="Helical" evidence="19">
    <location>
        <begin position="289"/>
        <end position="307"/>
    </location>
</feature>
<evidence type="ECO:0000256" key="3">
    <source>
        <dbReference type="ARBA" id="ARBA00022475"/>
    </source>
</evidence>
<evidence type="ECO:0000256" key="13">
    <source>
        <dbReference type="ARBA" id="ARBA00023257"/>
    </source>
</evidence>
<evidence type="ECO:0000256" key="18">
    <source>
        <dbReference type="ARBA" id="ARBA00036239"/>
    </source>
</evidence>
<evidence type="ECO:0000259" key="20">
    <source>
        <dbReference type="Pfam" id="PF02931"/>
    </source>
</evidence>
<dbReference type="Pfam" id="PF02931">
    <property type="entry name" value="Neur_chan_LBD"/>
    <property type="match status" value="1"/>
</dbReference>
<evidence type="ECO:0000256" key="15">
    <source>
        <dbReference type="ARBA" id="ARBA00023303"/>
    </source>
</evidence>
<gene>
    <name evidence="23" type="primary">CHRND</name>
</gene>
<keyword evidence="3" id="KW-1003">Cell membrane</keyword>
<dbReference type="InterPro" id="IPR002394">
    <property type="entry name" value="Nicotinic_acetylcholine_rcpt"/>
</dbReference>
<keyword evidence="9 19" id="KW-0472">Membrane</keyword>
<feature type="transmembrane region" description="Helical" evidence="19">
    <location>
        <begin position="484"/>
        <end position="506"/>
    </location>
</feature>
<dbReference type="NCBIfam" id="TIGR00860">
    <property type="entry name" value="LIC"/>
    <property type="match status" value="1"/>
</dbReference>
<keyword evidence="2 19" id="KW-0813">Transport</keyword>
<comment type="similarity">
    <text evidence="19">Belongs to the ligand-gated ion channel (TC 1.A.9) family.</text>
</comment>
<evidence type="ECO:0000256" key="1">
    <source>
        <dbReference type="ARBA" id="ARBA00003328"/>
    </source>
</evidence>
<dbReference type="Gene3D" id="2.70.170.10">
    <property type="entry name" value="Neurotransmitter-gated ion-channel ligand-binding domain"/>
    <property type="match status" value="1"/>
</dbReference>
<dbReference type="AlphaFoldDB" id="A0AAJ7WXI9"/>
<evidence type="ECO:0000256" key="7">
    <source>
        <dbReference type="ARBA" id="ARBA00023018"/>
    </source>
</evidence>
<keyword evidence="4 19" id="KW-0812">Transmembrane</keyword>
<dbReference type="FunFam" id="1.20.58.390:FF:000043">
    <property type="entry name" value="AcetylCholine Receptor"/>
    <property type="match status" value="1"/>
</dbReference>
<feature type="transmembrane region" description="Helical" evidence="19">
    <location>
        <begin position="319"/>
        <end position="340"/>
    </location>
</feature>
<evidence type="ECO:0000256" key="19">
    <source>
        <dbReference type="RuleBase" id="RU000687"/>
    </source>
</evidence>
<dbReference type="CDD" id="cd19064">
    <property type="entry name" value="LGIC_TM_nAChR"/>
    <property type="match status" value="1"/>
</dbReference>
<dbReference type="InterPro" id="IPR006202">
    <property type="entry name" value="Neur_chan_lig-bd"/>
</dbReference>
<dbReference type="PRINTS" id="PR00254">
    <property type="entry name" value="NICOTINICR"/>
</dbReference>
<dbReference type="PANTHER" id="PTHR18945">
    <property type="entry name" value="NEUROTRANSMITTER GATED ION CHANNEL"/>
    <property type="match status" value="1"/>
</dbReference>
<comment type="function">
    <text evidence="1">After binding acetylcholine, the AChR responds by an extensive change in conformation that affects all subunits and leads to opening of an ion-conducting channel across the plasma membrane.</text>
</comment>
<dbReference type="PROSITE" id="PS00236">
    <property type="entry name" value="NEUROTR_ION_CHANNEL"/>
    <property type="match status" value="1"/>
</dbReference>
<evidence type="ECO:0000256" key="8">
    <source>
        <dbReference type="ARBA" id="ARBA00023065"/>
    </source>
</evidence>
<dbReference type="RefSeq" id="XP_032813844.1">
    <property type="nucleotide sequence ID" value="XM_032957953.1"/>
</dbReference>
<dbReference type="GO" id="GO:0045211">
    <property type="term" value="C:postsynaptic membrane"/>
    <property type="evidence" value="ECO:0007669"/>
    <property type="project" value="UniProtKB-SubCell"/>
</dbReference>
<evidence type="ECO:0000256" key="6">
    <source>
        <dbReference type="ARBA" id="ARBA00022989"/>
    </source>
</evidence>
<dbReference type="Pfam" id="PF02932">
    <property type="entry name" value="Neur_chan_memb"/>
    <property type="match status" value="1"/>
</dbReference>
<feature type="domain" description="Neurotransmitter-gated ion-channel ligand-binding" evidence="20">
    <location>
        <begin position="31"/>
        <end position="253"/>
    </location>
</feature>
<sequence>MNRNRYSCDGGESNIESATQRAGESLVQNEEQRLYNDLFKNYNRDVRPTHDKDVPVDISLGLSLSNLISLKEADETLLTNVWIDQTWTDYRLSWDPEEYGGIVELRVPSTKVWLPEIVLENNIDGQYTMALYCNVILDSSGLVYWLPPAIYRSYCSISVINYPFDWQNCTLVFRSLTYSAREINMQLKLEQDQDPPNKFFTVEWIVTDKEAFTENGEWEIVHLPAKKHINTALSKDDTKYQNITFYVIIQRKPLFYVINIIIPMVIISLIASLAYYLPCDCGEKMTVSISVLLAQTVFLFLVAQKLPETSLEVPIIAKYLMFIMVLVTMVVLSSVVVLNLHHRSPSTHHLQPWMRKVFLERLPRILHMSQPEDSPDSGAPGLGPRRRSSLGLIATAEEYVHVKARSELMFERMSERHGLVTRRTPAVRHAVADGVEQQQAELLLQLLRSAVQGALVIAQHTRDKNLHGEEKEAWNRVARTLDRLCLFVVGPVMVLGTITIFLSSILNRSPNVPFEGETFNYTPAQRRYI</sequence>
<keyword evidence="22" id="KW-1185">Reference proteome</keyword>
<dbReference type="KEGG" id="pmrn:116944377"/>
<keyword evidence="11 23" id="KW-0675">Receptor</keyword>
<name>A0AAJ7WXI9_PETMA</name>
<evidence type="ECO:0000256" key="10">
    <source>
        <dbReference type="ARBA" id="ARBA00023157"/>
    </source>
</evidence>
<evidence type="ECO:0000256" key="17">
    <source>
        <dbReference type="ARBA" id="ARBA00034430"/>
    </source>
</evidence>
<accession>A0AAJ7WXI9</accession>
<comment type="catalytic activity">
    <reaction evidence="18">
        <text>Na(+)(in) = Na(+)(out)</text>
        <dbReference type="Rhea" id="RHEA:34963"/>
        <dbReference type="ChEBI" id="CHEBI:29101"/>
    </reaction>
</comment>
<evidence type="ECO:0000256" key="12">
    <source>
        <dbReference type="ARBA" id="ARBA00023180"/>
    </source>
</evidence>
<keyword evidence="6 19" id="KW-1133">Transmembrane helix</keyword>
<dbReference type="FunFam" id="2.70.170.10:FF:000012">
    <property type="entry name" value="Nicotinic acetylcholine receptor subunit gamma"/>
    <property type="match status" value="1"/>
</dbReference>
<dbReference type="InterPro" id="IPR006201">
    <property type="entry name" value="Neur_channel"/>
</dbReference>
<dbReference type="SUPFAM" id="SSF90112">
    <property type="entry name" value="Neurotransmitter-gated ion-channel transmembrane pore"/>
    <property type="match status" value="1"/>
</dbReference>
<proteinExistence type="inferred from homology"/>
<organism evidence="22 23">
    <name type="scientific">Petromyzon marinus</name>
    <name type="common">Sea lamprey</name>
    <dbReference type="NCBI Taxonomy" id="7757"/>
    <lineage>
        <taxon>Eukaryota</taxon>
        <taxon>Metazoa</taxon>
        <taxon>Chordata</taxon>
        <taxon>Craniata</taxon>
        <taxon>Vertebrata</taxon>
        <taxon>Cyclostomata</taxon>
        <taxon>Hyperoartia</taxon>
        <taxon>Petromyzontiformes</taxon>
        <taxon>Petromyzontidae</taxon>
        <taxon>Petromyzon</taxon>
    </lineage>
</organism>
<dbReference type="PRINTS" id="PR00252">
    <property type="entry name" value="NRIONCHANNEL"/>
</dbReference>
<evidence type="ECO:0000256" key="5">
    <source>
        <dbReference type="ARBA" id="ARBA00022729"/>
    </source>
</evidence>
<keyword evidence="10" id="KW-1015">Disulfide bond</keyword>
<dbReference type="GO" id="GO:0022848">
    <property type="term" value="F:acetylcholine-gated monoatomic cation-selective channel activity"/>
    <property type="evidence" value="ECO:0007669"/>
    <property type="project" value="InterPro"/>
</dbReference>
<protein>
    <submittedName>
        <fullName evidence="23">Acetylcholine receptor subunit delta isoform X1</fullName>
    </submittedName>
</protein>
<reference evidence="23" key="1">
    <citation type="submission" date="2025-08" db="UniProtKB">
        <authorList>
            <consortium name="RefSeq"/>
        </authorList>
    </citation>
    <scope>IDENTIFICATION</scope>
    <source>
        <tissue evidence="23">Sperm</tissue>
    </source>
</reference>
<evidence type="ECO:0000259" key="21">
    <source>
        <dbReference type="Pfam" id="PF02932"/>
    </source>
</evidence>
<keyword evidence="12" id="KW-0325">Glycoprotein</keyword>
<dbReference type="Proteomes" id="UP001318040">
    <property type="component" value="Chromosome 21"/>
</dbReference>
<keyword evidence="5" id="KW-0732">Signal</keyword>
<comment type="catalytic activity">
    <reaction evidence="17">
        <text>K(+)(in) = K(+)(out)</text>
        <dbReference type="Rhea" id="RHEA:29463"/>
        <dbReference type="ChEBI" id="CHEBI:29103"/>
    </reaction>
</comment>
<evidence type="ECO:0000256" key="11">
    <source>
        <dbReference type="ARBA" id="ARBA00023170"/>
    </source>
</evidence>
<dbReference type="Gene3D" id="1.20.58.390">
    <property type="entry name" value="Neurotransmitter-gated ion-channel transmembrane domain"/>
    <property type="match status" value="2"/>
</dbReference>
<evidence type="ECO:0000256" key="14">
    <source>
        <dbReference type="ARBA" id="ARBA00023286"/>
    </source>
</evidence>
<evidence type="ECO:0000256" key="9">
    <source>
        <dbReference type="ARBA" id="ARBA00023136"/>
    </source>
</evidence>
<dbReference type="InterPro" id="IPR036734">
    <property type="entry name" value="Neur_chan_lig-bd_sf"/>
</dbReference>
<feature type="domain" description="Neurotransmitter-gated ion-channel transmembrane" evidence="21">
    <location>
        <begin position="260"/>
        <end position="501"/>
    </location>
</feature>
<evidence type="ECO:0000256" key="4">
    <source>
        <dbReference type="ARBA" id="ARBA00022692"/>
    </source>
</evidence>
<keyword evidence="13" id="KW-0628">Postsynaptic cell membrane</keyword>
<dbReference type="SUPFAM" id="SSF63712">
    <property type="entry name" value="Nicotinic receptor ligand binding domain-like"/>
    <property type="match status" value="1"/>
</dbReference>
<keyword evidence="8 19" id="KW-0406">Ion transport</keyword>
<keyword evidence="15 19" id="KW-0407">Ion channel</keyword>
<keyword evidence="14" id="KW-1071">Ligand-gated ion channel</keyword>